<gene>
    <name evidence="2" type="ORF">POF43_007200</name>
    <name evidence="3" type="ORF">POF50_007220</name>
</gene>
<proteinExistence type="predicted"/>
<organism evidence="3">
    <name type="scientific">Streptantibioticus silvisoli</name>
    <dbReference type="NCBI Taxonomy" id="2705255"/>
    <lineage>
        <taxon>Bacteria</taxon>
        <taxon>Bacillati</taxon>
        <taxon>Actinomycetota</taxon>
        <taxon>Actinomycetes</taxon>
        <taxon>Kitasatosporales</taxon>
        <taxon>Streptomycetaceae</taxon>
        <taxon>Streptantibioticus</taxon>
    </lineage>
</organism>
<keyword evidence="1" id="KW-0472">Membrane</keyword>
<dbReference type="AlphaFoldDB" id="A0AA90H2Q5"/>
<keyword evidence="4" id="KW-1185">Reference proteome</keyword>
<evidence type="ECO:0000313" key="2">
    <source>
        <dbReference type="EMBL" id="MDI5962502.1"/>
    </source>
</evidence>
<accession>A0AA90H2Q5</accession>
<comment type="caution">
    <text evidence="3">The sequence shown here is derived from an EMBL/GenBank/DDBJ whole genome shotgun (WGS) entry which is preliminary data.</text>
</comment>
<evidence type="ECO:0000313" key="4">
    <source>
        <dbReference type="Proteomes" id="UP001156398"/>
    </source>
</evidence>
<dbReference type="Pfam" id="PF14014">
    <property type="entry name" value="DUF4230"/>
    <property type="match status" value="1"/>
</dbReference>
<evidence type="ECO:0000256" key="1">
    <source>
        <dbReference type="SAM" id="Phobius"/>
    </source>
</evidence>
<feature type="transmembrane region" description="Helical" evidence="1">
    <location>
        <begin position="15"/>
        <end position="39"/>
    </location>
</feature>
<dbReference type="RefSeq" id="WP_271314051.1">
    <property type="nucleotide sequence ID" value="NZ_JAAGKO020000007.1"/>
</dbReference>
<evidence type="ECO:0000313" key="3">
    <source>
        <dbReference type="EMBL" id="MDI5969137.1"/>
    </source>
</evidence>
<dbReference type="Proteomes" id="UP001156398">
    <property type="component" value="Unassembled WGS sequence"/>
</dbReference>
<dbReference type="InterPro" id="IPR025324">
    <property type="entry name" value="DUF4230"/>
</dbReference>
<sequence length="220" mass="23836">MADRAGEGGRRRVPWYVGLPVTLAVIAAVFVAVGHFGWLPGLPDPFGERTVDRSGPVLLKSVDNLSRYEGAEGNFQVVVDLDKEAKFLPSAVLGNRTLYVGAGSVDAYVDFGHLSGKAVTVSADRTTATLRLPHAQLAQAALDPKRSYVFAQQRGIFDRIGSFFSDNPNTQQQLEVLATKKIQDAAEQSQLKQRAETNTKGMLQGMLHSLGYTTVKITFG</sequence>
<dbReference type="EMBL" id="JABXJJ020000008">
    <property type="protein sequence ID" value="MDI5969137.1"/>
    <property type="molecule type" value="Genomic_DNA"/>
</dbReference>
<keyword evidence="1" id="KW-1133">Transmembrane helix</keyword>
<protein>
    <submittedName>
        <fullName evidence="3">DUF4230 domain-containing protein</fullName>
    </submittedName>
</protein>
<keyword evidence="1" id="KW-0812">Transmembrane</keyword>
<name>A0AA90H2Q5_9ACTN</name>
<dbReference type="EMBL" id="JAAGKO020000007">
    <property type="protein sequence ID" value="MDI5962502.1"/>
    <property type="molecule type" value="Genomic_DNA"/>
</dbReference>
<reference evidence="3 4" key="1">
    <citation type="submission" date="2023-05" db="EMBL/GenBank/DDBJ databases">
        <title>Streptantibioticus silvisoli sp. nov., acidotolerant actinomycetes 1 from pine litter.</title>
        <authorList>
            <person name="Swiecimska M."/>
            <person name="Golinska P."/>
            <person name="Sangal V."/>
            <person name="Wachnowicz B."/>
            <person name="Goodfellow M."/>
        </authorList>
    </citation>
    <scope>NUCLEOTIDE SEQUENCE</scope>
    <source>
        <strain evidence="3">SL13</strain>
        <strain evidence="2 4">SL54</strain>
    </source>
</reference>